<proteinExistence type="predicted"/>
<keyword evidence="1" id="KW-0472">Membrane</keyword>
<evidence type="ECO:0000313" key="2">
    <source>
        <dbReference type="EMBL" id="OKY94431.1"/>
    </source>
</evidence>
<organism evidence="2 3">
    <name type="scientific">Alistipes putredinis</name>
    <dbReference type="NCBI Taxonomy" id="28117"/>
    <lineage>
        <taxon>Bacteria</taxon>
        <taxon>Pseudomonadati</taxon>
        <taxon>Bacteroidota</taxon>
        <taxon>Bacteroidia</taxon>
        <taxon>Bacteroidales</taxon>
        <taxon>Rikenellaceae</taxon>
        <taxon>Alistipes</taxon>
    </lineage>
</organism>
<keyword evidence="1" id="KW-0812">Transmembrane</keyword>
<reference evidence="2 3" key="1">
    <citation type="journal article" date="2016" name="Nat. Biotechnol.">
        <title>Measurement of bacterial replication rates in microbial communities.</title>
        <authorList>
            <person name="Brown C.T."/>
            <person name="Olm M.R."/>
            <person name="Thomas B.C."/>
            <person name="Banfield J.F."/>
        </authorList>
    </citation>
    <scope>NUCLEOTIDE SEQUENCE [LARGE SCALE GENOMIC DNA]</scope>
    <source>
        <strain evidence="2">CAG:67_53_122</strain>
    </source>
</reference>
<dbReference type="EMBL" id="MNQH01000027">
    <property type="protein sequence ID" value="OKY94431.1"/>
    <property type="molecule type" value="Genomic_DNA"/>
</dbReference>
<sequence length="90" mass="10155">MRKIEAAVCGITLLYVFSTIGTIYCLIMGSYLTLFLISDTVAVLCFMSYIAISLFIYLRTNLSFKDSRTLKICLIIMAVVLISKYLGFML</sequence>
<name>A0A1Q6F6D9_9BACT</name>
<gene>
    <name evidence="2" type="ORF">BHV66_05620</name>
</gene>
<evidence type="ECO:0000313" key="3">
    <source>
        <dbReference type="Proteomes" id="UP000187417"/>
    </source>
</evidence>
<keyword evidence="1" id="KW-1133">Transmembrane helix</keyword>
<dbReference type="Proteomes" id="UP000187417">
    <property type="component" value="Unassembled WGS sequence"/>
</dbReference>
<comment type="caution">
    <text evidence="2">The sequence shown here is derived from an EMBL/GenBank/DDBJ whole genome shotgun (WGS) entry which is preliminary data.</text>
</comment>
<dbReference type="AlphaFoldDB" id="A0A1Q6F6D9"/>
<evidence type="ECO:0000256" key="1">
    <source>
        <dbReference type="SAM" id="Phobius"/>
    </source>
</evidence>
<feature type="transmembrane region" description="Helical" evidence="1">
    <location>
        <begin position="40"/>
        <end position="58"/>
    </location>
</feature>
<accession>A0A1Q6F6D9</accession>
<feature type="transmembrane region" description="Helical" evidence="1">
    <location>
        <begin position="70"/>
        <end position="88"/>
    </location>
</feature>
<feature type="transmembrane region" description="Helical" evidence="1">
    <location>
        <begin position="12"/>
        <end position="34"/>
    </location>
</feature>
<protein>
    <submittedName>
        <fullName evidence="2">Uncharacterized protein</fullName>
    </submittedName>
</protein>